<evidence type="ECO:0000313" key="1">
    <source>
        <dbReference type="EMBL" id="QSE97221.1"/>
    </source>
</evidence>
<dbReference type="AlphaFoldDB" id="A0A975A0F7"/>
<reference evidence="1" key="1">
    <citation type="submission" date="2021-02" db="EMBL/GenBank/DDBJ databases">
        <title>Fulvivirga sp. S481 isolated from sea water.</title>
        <authorList>
            <person name="Bae S.S."/>
            <person name="Baek K."/>
        </authorList>
    </citation>
    <scope>NUCLEOTIDE SEQUENCE</scope>
    <source>
        <strain evidence="1">S481</strain>
    </source>
</reference>
<protein>
    <submittedName>
        <fullName evidence="1">Uncharacterized protein</fullName>
    </submittedName>
</protein>
<organism evidence="1 2">
    <name type="scientific">Fulvivirga lutea</name>
    <dbReference type="NCBI Taxonomy" id="2810512"/>
    <lineage>
        <taxon>Bacteria</taxon>
        <taxon>Pseudomonadati</taxon>
        <taxon>Bacteroidota</taxon>
        <taxon>Cytophagia</taxon>
        <taxon>Cytophagales</taxon>
        <taxon>Fulvivirgaceae</taxon>
        <taxon>Fulvivirga</taxon>
    </lineage>
</organism>
<dbReference type="EMBL" id="CP070608">
    <property type="protein sequence ID" value="QSE97221.1"/>
    <property type="molecule type" value="Genomic_DNA"/>
</dbReference>
<proteinExistence type="predicted"/>
<gene>
    <name evidence="1" type="ORF">JR347_16765</name>
</gene>
<keyword evidence="2" id="KW-1185">Reference proteome</keyword>
<dbReference type="Proteomes" id="UP000662783">
    <property type="component" value="Chromosome"/>
</dbReference>
<accession>A0A975A0F7</accession>
<dbReference type="RefSeq" id="WP_205721734.1">
    <property type="nucleotide sequence ID" value="NZ_CP070608.1"/>
</dbReference>
<name>A0A975A0F7_9BACT</name>
<sequence length="234" mass="27962">MLNRKFSASKSPTFHILTVTSKYAMSIDPNKKKIRGWKKQVRKINHWFELVKKPDFDHFESRLEDYVKIRIDPWNRLSERNPPMWYSKLILKRLIDIYNLWDKEFQKLNKPYDLQLWINEPNFIRSQVVCAQVDKDGDQRNNYYRIAEHQADFPTNKWKSELFDLSQFTFQLYKDENLSFKNLEDLEEDEIADLIKDGYEAEETTIGGQTDIIYSKKVGNVWVGRKNKSAGNIP</sequence>
<evidence type="ECO:0000313" key="2">
    <source>
        <dbReference type="Proteomes" id="UP000662783"/>
    </source>
</evidence>
<dbReference type="KEGG" id="fuv:JR347_16765"/>